<feature type="transmembrane region" description="Helical" evidence="1">
    <location>
        <begin position="187"/>
        <end position="209"/>
    </location>
</feature>
<evidence type="ECO:0000313" key="5">
    <source>
        <dbReference type="Proteomes" id="UP000256601"/>
    </source>
</evidence>
<dbReference type="Proteomes" id="UP000182444">
    <property type="component" value="Chromosome 1E"/>
</dbReference>
<reference evidence="3 5" key="2">
    <citation type="submission" date="2018-07" db="EMBL/GenBank/DDBJ databases">
        <title>Draft Genome Assemblies for Five Robust Yarrowia lipolytica Strains Exhibiting High Lipid Production and Pentose Sugar Utilization and Sugar Alcohol Secretion from Undetoxified Lignocellulosic Biomass Hydrolysates.</title>
        <authorList>
            <consortium name="DOE Joint Genome Institute"/>
            <person name="Walker C."/>
            <person name="Ryu S."/>
            <person name="Na H."/>
            <person name="Zane M."/>
            <person name="LaButti K."/>
            <person name="Lipzen A."/>
            <person name="Haridas S."/>
            <person name="Barry K."/>
            <person name="Grigoriev I.V."/>
            <person name="Quarterman J."/>
            <person name="Slininger P."/>
            <person name="Dien B."/>
            <person name="Trinh C.T."/>
        </authorList>
    </citation>
    <scope>NUCLEOTIDE SEQUENCE [LARGE SCALE GENOMIC DNA]</scope>
    <source>
        <strain evidence="3 5">YB392</strain>
    </source>
</reference>
<gene>
    <name evidence="3" type="ORF">B0I71DRAFT_111687</name>
    <name evidence="2" type="ORF">YALI1_E01081g</name>
</gene>
<keyword evidence="1" id="KW-0472">Membrane</keyword>
<dbReference type="OrthoDB" id="4080450at2759"/>
<keyword evidence="1" id="KW-1133">Transmembrane helix</keyword>
<feature type="transmembrane region" description="Helical" evidence="1">
    <location>
        <begin position="135"/>
        <end position="155"/>
    </location>
</feature>
<feature type="transmembrane region" description="Helical" evidence="1">
    <location>
        <begin position="107"/>
        <end position="123"/>
    </location>
</feature>
<dbReference type="VEuPathDB" id="FungiDB:YALI0_E00704g"/>
<dbReference type="EMBL" id="CP017557">
    <property type="protein sequence ID" value="AOW04772.1"/>
    <property type="molecule type" value="Genomic_DNA"/>
</dbReference>
<feature type="transmembrane region" description="Helical" evidence="1">
    <location>
        <begin position="41"/>
        <end position="57"/>
    </location>
</feature>
<dbReference type="GeneID" id="2912890"/>
<evidence type="ECO:0000313" key="4">
    <source>
        <dbReference type="Proteomes" id="UP000182444"/>
    </source>
</evidence>
<dbReference type="Proteomes" id="UP000256601">
    <property type="component" value="Unassembled WGS sequence"/>
</dbReference>
<dbReference type="VEuPathDB" id="FungiDB:YALI1_E01081g"/>
<evidence type="ECO:0000256" key="1">
    <source>
        <dbReference type="SAM" id="Phobius"/>
    </source>
</evidence>
<protein>
    <submittedName>
        <fullName evidence="2">Uncharacterized protein</fullName>
    </submittedName>
</protein>
<evidence type="ECO:0000313" key="2">
    <source>
        <dbReference type="EMBL" id="AOW04772.1"/>
    </source>
</evidence>
<name>A0A1H6PS73_YARLL</name>
<reference evidence="2 4" key="1">
    <citation type="journal article" date="2016" name="PLoS ONE">
        <title>Sequence Assembly of Yarrowia lipolytica Strain W29/CLIB89 Shows Transposable Element Diversity.</title>
        <authorList>
            <person name="Magnan C."/>
            <person name="Yu J."/>
            <person name="Chang I."/>
            <person name="Jahn E."/>
            <person name="Kanomata Y."/>
            <person name="Wu J."/>
            <person name="Zeller M."/>
            <person name="Oakes M."/>
            <person name="Baldi P."/>
            <person name="Sandmeyer S."/>
        </authorList>
    </citation>
    <scope>NUCLEOTIDE SEQUENCE [LARGE SCALE GENOMIC DNA]</scope>
    <source>
        <strain evidence="2">CLIB89</strain>
        <strain evidence="4">CLIB89(W29)</strain>
    </source>
</reference>
<feature type="transmembrane region" description="Helical" evidence="1">
    <location>
        <begin position="69"/>
        <end position="86"/>
    </location>
</feature>
<dbReference type="EMBL" id="KZ858947">
    <property type="protein sequence ID" value="RDW29037.1"/>
    <property type="molecule type" value="Genomic_DNA"/>
</dbReference>
<dbReference type="AlphaFoldDB" id="A0A1H6PS73"/>
<feature type="transmembrane region" description="Helical" evidence="1">
    <location>
        <begin position="221"/>
        <end position="238"/>
    </location>
</feature>
<dbReference type="RefSeq" id="XP_503383.1">
    <property type="nucleotide sequence ID" value="XM_503383.1"/>
</dbReference>
<accession>A0A1H6PS73</accession>
<keyword evidence="1" id="KW-0812">Transmembrane</keyword>
<evidence type="ECO:0000313" key="3">
    <source>
        <dbReference type="EMBL" id="RDW29037.1"/>
    </source>
</evidence>
<organism evidence="2 4">
    <name type="scientific">Yarrowia lipolytica</name>
    <name type="common">Candida lipolytica</name>
    <dbReference type="NCBI Taxonomy" id="4952"/>
    <lineage>
        <taxon>Eukaryota</taxon>
        <taxon>Fungi</taxon>
        <taxon>Dikarya</taxon>
        <taxon>Ascomycota</taxon>
        <taxon>Saccharomycotina</taxon>
        <taxon>Dipodascomycetes</taxon>
        <taxon>Dipodascales</taxon>
        <taxon>Dipodascales incertae sedis</taxon>
        <taxon>Yarrowia</taxon>
    </lineage>
</organism>
<proteinExistence type="predicted"/>
<dbReference type="KEGG" id="yli:2912890"/>
<sequence>MSHHFEQRYDTTDEKLVIERCEQMKAGLGVNRATKNMASPLGRFSLGAGWLMHWLYLHDTSLTGNMRTIVPVAGFVALVGVAFFISKAVVPKPIVFSEPNSHVTINYYRFLFVVLSTRLYINGKFGLSSDGAVDYTVLGLKIAILIASQFWATLITKRLRYLPGFGLPQVFSKKTLDRFGSMIFTKYVDVGLGVAWAFPLSYVALYAIVQPKDDGFELLGWPLKALGLYVMAQVYGVHHKMAIPYFAYFHPVESLRFMEYGIDVTTEQGKLALQRRLGL</sequence>